<gene>
    <name evidence="5" type="ORF">FOF46_12400</name>
</gene>
<dbReference type="OrthoDB" id="9793451at2"/>
<proteinExistence type="predicted"/>
<name>A0A554VK62_9FLAO</name>
<sequence length="345" mass="40657">MVKKINAEINKVYFITKYTLVHILEGTGNIQVDFKSYQDWEDKAIYLEKGQYIKFMSDDFVVRFIDFPDEILFKSKDVRILFKHLISLGYINFNECEDCQSFLNTTVFNDKMSNLIDVSTEQWYWQNPFQANKEEYQVIFDVKDVIDAEFANQINTKSLIDFMVNTRYDVQHLVKDKIGISIHKLIHKKQLTESKKDIAFTDKSIQEIAYDQGFKDAAYFNRFFKNKVGQTPRQFRDNFDYQNRDTFSQDIIALIQEFHKEEHALGFYAEEMNISVKTLSKKVKQKMNTSLGQLIRLQIISSAKMMLEENENVKDVAYALGFEEANHFSSFFTNYVGTSPTKYKK</sequence>
<comment type="caution">
    <text evidence="5">The sequence shown here is derived from an EMBL/GenBank/DDBJ whole genome shotgun (WGS) entry which is preliminary data.</text>
</comment>
<dbReference type="InterPro" id="IPR018062">
    <property type="entry name" value="HTH_AraC-typ_CS"/>
</dbReference>
<evidence type="ECO:0000259" key="4">
    <source>
        <dbReference type="PROSITE" id="PS01124"/>
    </source>
</evidence>
<feature type="domain" description="HTH araC/xylS-type" evidence="4">
    <location>
        <begin position="140"/>
        <end position="238"/>
    </location>
</feature>
<reference evidence="5 6" key="1">
    <citation type="submission" date="2019-07" db="EMBL/GenBank/DDBJ databases">
        <title>The draft genome sequence of Aquimarina algiphila M91.</title>
        <authorList>
            <person name="Meng X."/>
        </authorList>
    </citation>
    <scope>NUCLEOTIDE SEQUENCE [LARGE SCALE GENOMIC DNA]</scope>
    <source>
        <strain evidence="5 6">M91</strain>
    </source>
</reference>
<dbReference type="InterPro" id="IPR020449">
    <property type="entry name" value="Tscrpt_reg_AraC-type_HTH"/>
</dbReference>
<evidence type="ECO:0000256" key="2">
    <source>
        <dbReference type="ARBA" id="ARBA00023125"/>
    </source>
</evidence>
<dbReference type="Pfam" id="PF12833">
    <property type="entry name" value="HTH_18"/>
    <property type="match status" value="2"/>
</dbReference>
<dbReference type="AlphaFoldDB" id="A0A554VK62"/>
<dbReference type="Gene3D" id="1.10.10.60">
    <property type="entry name" value="Homeodomain-like"/>
    <property type="match status" value="2"/>
</dbReference>
<keyword evidence="2" id="KW-0238">DNA-binding</keyword>
<dbReference type="PANTHER" id="PTHR43280:SF32">
    <property type="entry name" value="TRANSCRIPTIONAL REGULATORY PROTEIN"/>
    <property type="match status" value="1"/>
</dbReference>
<evidence type="ECO:0000256" key="1">
    <source>
        <dbReference type="ARBA" id="ARBA00023015"/>
    </source>
</evidence>
<dbReference type="InterPro" id="IPR018060">
    <property type="entry name" value="HTH_AraC"/>
</dbReference>
<evidence type="ECO:0000313" key="5">
    <source>
        <dbReference type="EMBL" id="TSE08354.1"/>
    </source>
</evidence>
<dbReference type="GO" id="GO:0043565">
    <property type="term" value="F:sequence-specific DNA binding"/>
    <property type="evidence" value="ECO:0007669"/>
    <property type="project" value="InterPro"/>
</dbReference>
<keyword evidence="3" id="KW-0804">Transcription</keyword>
<dbReference type="SUPFAM" id="SSF46689">
    <property type="entry name" value="Homeodomain-like"/>
    <property type="match status" value="2"/>
</dbReference>
<keyword evidence="1" id="KW-0805">Transcription regulation</keyword>
<evidence type="ECO:0000256" key="3">
    <source>
        <dbReference type="ARBA" id="ARBA00023163"/>
    </source>
</evidence>
<dbReference type="EMBL" id="VLNR01000023">
    <property type="protein sequence ID" value="TSE08354.1"/>
    <property type="molecule type" value="Genomic_DNA"/>
</dbReference>
<accession>A0A554VK62</accession>
<organism evidence="5 6">
    <name type="scientific">Aquimarina algiphila</name>
    <dbReference type="NCBI Taxonomy" id="2047982"/>
    <lineage>
        <taxon>Bacteria</taxon>
        <taxon>Pseudomonadati</taxon>
        <taxon>Bacteroidota</taxon>
        <taxon>Flavobacteriia</taxon>
        <taxon>Flavobacteriales</taxon>
        <taxon>Flavobacteriaceae</taxon>
        <taxon>Aquimarina</taxon>
    </lineage>
</organism>
<protein>
    <submittedName>
        <fullName evidence="5">AraC family transcriptional regulator</fullName>
    </submittedName>
</protein>
<dbReference type="GO" id="GO:0003700">
    <property type="term" value="F:DNA-binding transcription factor activity"/>
    <property type="evidence" value="ECO:0007669"/>
    <property type="project" value="InterPro"/>
</dbReference>
<evidence type="ECO:0000313" key="6">
    <source>
        <dbReference type="Proteomes" id="UP000318833"/>
    </source>
</evidence>
<dbReference type="SMART" id="SM00342">
    <property type="entry name" value="HTH_ARAC"/>
    <property type="match status" value="2"/>
</dbReference>
<keyword evidence="6" id="KW-1185">Reference proteome</keyword>
<dbReference type="PROSITE" id="PS00041">
    <property type="entry name" value="HTH_ARAC_FAMILY_1"/>
    <property type="match status" value="2"/>
</dbReference>
<dbReference type="PANTHER" id="PTHR43280">
    <property type="entry name" value="ARAC-FAMILY TRANSCRIPTIONAL REGULATOR"/>
    <property type="match status" value="1"/>
</dbReference>
<dbReference type="RefSeq" id="WP_143916659.1">
    <property type="nucleotide sequence ID" value="NZ_CANMIK010000020.1"/>
</dbReference>
<dbReference type="PROSITE" id="PS01124">
    <property type="entry name" value="HTH_ARAC_FAMILY_2"/>
    <property type="match status" value="2"/>
</dbReference>
<dbReference type="PRINTS" id="PR00032">
    <property type="entry name" value="HTHARAC"/>
</dbReference>
<feature type="domain" description="HTH araC/xylS-type" evidence="4">
    <location>
        <begin position="249"/>
        <end position="345"/>
    </location>
</feature>
<dbReference type="InterPro" id="IPR009057">
    <property type="entry name" value="Homeodomain-like_sf"/>
</dbReference>
<dbReference type="Proteomes" id="UP000318833">
    <property type="component" value="Unassembled WGS sequence"/>
</dbReference>